<organism evidence="2 3">
    <name type="scientific">Iris pallida</name>
    <name type="common">Sweet iris</name>
    <dbReference type="NCBI Taxonomy" id="29817"/>
    <lineage>
        <taxon>Eukaryota</taxon>
        <taxon>Viridiplantae</taxon>
        <taxon>Streptophyta</taxon>
        <taxon>Embryophyta</taxon>
        <taxon>Tracheophyta</taxon>
        <taxon>Spermatophyta</taxon>
        <taxon>Magnoliopsida</taxon>
        <taxon>Liliopsida</taxon>
        <taxon>Asparagales</taxon>
        <taxon>Iridaceae</taxon>
        <taxon>Iridoideae</taxon>
        <taxon>Irideae</taxon>
        <taxon>Iris</taxon>
    </lineage>
</organism>
<feature type="transmembrane region" description="Helical" evidence="1">
    <location>
        <begin position="20"/>
        <end position="37"/>
    </location>
</feature>
<reference evidence="2" key="1">
    <citation type="journal article" date="2023" name="GigaByte">
        <title>Genome assembly of the bearded iris, Iris pallida Lam.</title>
        <authorList>
            <person name="Bruccoleri R.E."/>
            <person name="Oakeley E.J."/>
            <person name="Faust A.M.E."/>
            <person name="Altorfer M."/>
            <person name="Dessus-Babus S."/>
            <person name="Burckhardt D."/>
            <person name="Oertli M."/>
            <person name="Naumann U."/>
            <person name="Petersen F."/>
            <person name="Wong J."/>
        </authorList>
    </citation>
    <scope>NUCLEOTIDE SEQUENCE</scope>
    <source>
        <strain evidence="2">GSM-AAB239-AS_SAM_17_03QT</strain>
    </source>
</reference>
<dbReference type="AlphaFoldDB" id="A0AAX6DP72"/>
<comment type="caution">
    <text evidence="2">The sequence shown here is derived from an EMBL/GenBank/DDBJ whole genome shotgun (WGS) entry which is preliminary data.</text>
</comment>
<accession>A0AAX6DP72</accession>
<keyword evidence="1" id="KW-0812">Transmembrane</keyword>
<dbReference type="EMBL" id="JANAVB010042844">
    <property type="protein sequence ID" value="KAJ6793561.1"/>
    <property type="molecule type" value="Genomic_DNA"/>
</dbReference>
<dbReference type="Proteomes" id="UP001140949">
    <property type="component" value="Unassembled WGS sequence"/>
</dbReference>
<proteinExistence type="predicted"/>
<name>A0AAX6DP72_IRIPA</name>
<sequence length="87" mass="10218">MFPLGCINILVKRTLLLMNLYMPVLEVYSILVIPCLHNPKDLQCILMHMVHLHHGTVYIKTNHMDTLQVVIKVTVMEMMRKQRRSFA</sequence>
<evidence type="ECO:0000313" key="2">
    <source>
        <dbReference type="EMBL" id="KAJ6793561.1"/>
    </source>
</evidence>
<keyword evidence="1" id="KW-0472">Membrane</keyword>
<keyword evidence="3" id="KW-1185">Reference proteome</keyword>
<evidence type="ECO:0000256" key="1">
    <source>
        <dbReference type="SAM" id="Phobius"/>
    </source>
</evidence>
<protein>
    <submittedName>
        <fullName evidence="2">KH domain-containing protein HEN4-like</fullName>
    </submittedName>
</protein>
<gene>
    <name evidence="2" type="ORF">M6B38_236535</name>
</gene>
<evidence type="ECO:0000313" key="3">
    <source>
        <dbReference type="Proteomes" id="UP001140949"/>
    </source>
</evidence>
<reference evidence="2" key="2">
    <citation type="submission" date="2023-04" db="EMBL/GenBank/DDBJ databases">
        <authorList>
            <person name="Bruccoleri R.E."/>
            <person name="Oakeley E.J."/>
            <person name="Faust A.-M."/>
            <person name="Dessus-Babus S."/>
            <person name="Altorfer M."/>
            <person name="Burckhardt D."/>
            <person name="Oertli M."/>
            <person name="Naumann U."/>
            <person name="Petersen F."/>
            <person name="Wong J."/>
        </authorList>
    </citation>
    <scope>NUCLEOTIDE SEQUENCE</scope>
    <source>
        <strain evidence="2">GSM-AAB239-AS_SAM_17_03QT</strain>
        <tissue evidence="2">Leaf</tissue>
    </source>
</reference>
<keyword evidence="1" id="KW-1133">Transmembrane helix</keyword>